<sequence>MRSNQADIDQTLERAQHICADHGARLTDKRRRVLKVVLESAEPLSAYQIADLYRDEYGKSLSVMSVYRMLHFLKENELVHRLETTNQYLPCSHISCQHDHEVPQFLICDNCRGVDEVGIRKEILQELSANIEDTGFALARQQLEFHGLCRTCQKAGVDSKLELKD</sequence>
<dbReference type="OrthoDB" id="9801127at2"/>
<dbReference type="GO" id="GO:0045892">
    <property type="term" value="P:negative regulation of DNA-templated transcription"/>
    <property type="evidence" value="ECO:0007669"/>
    <property type="project" value="TreeGrafter"/>
</dbReference>
<dbReference type="PANTHER" id="PTHR33202">
    <property type="entry name" value="ZINC UPTAKE REGULATION PROTEIN"/>
    <property type="match status" value="1"/>
</dbReference>
<evidence type="ECO:0000256" key="6">
    <source>
        <dbReference type="ARBA" id="ARBA00023163"/>
    </source>
</evidence>
<organism evidence="8 9">
    <name type="scientific">Pseudohongiella spirulinae</name>
    <dbReference type="NCBI Taxonomy" id="1249552"/>
    <lineage>
        <taxon>Bacteria</taxon>
        <taxon>Pseudomonadati</taxon>
        <taxon>Pseudomonadota</taxon>
        <taxon>Gammaproteobacteria</taxon>
        <taxon>Pseudomonadales</taxon>
        <taxon>Pseudohongiellaceae</taxon>
        <taxon>Pseudohongiella</taxon>
    </lineage>
</organism>
<keyword evidence="5" id="KW-0238">DNA-binding</keyword>
<dbReference type="GO" id="GO:1900376">
    <property type="term" value="P:regulation of secondary metabolite biosynthetic process"/>
    <property type="evidence" value="ECO:0007669"/>
    <property type="project" value="TreeGrafter"/>
</dbReference>
<dbReference type="Proteomes" id="UP000065641">
    <property type="component" value="Chromosome"/>
</dbReference>
<dbReference type="SUPFAM" id="SSF46785">
    <property type="entry name" value="Winged helix' DNA-binding domain"/>
    <property type="match status" value="1"/>
</dbReference>
<proteinExistence type="inferred from homology"/>
<evidence type="ECO:0000313" key="9">
    <source>
        <dbReference type="Proteomes" id="UP000065641"/>
    </source>
</evidence>
<reference evidence="8 9" key="1">
    <citation type="submission" date="2015-11" db="EMBL/GenBank/DDBJ databases">
        <authorList>
            <person name="Zhang Y."/>
            <person name="Guo Z."/>
        </authorList>
    </citation>
    <scope>NUCLEOTIDE SEQUENCE [LARGE SCALE GENOMIC DNA]</scope>
    <source>
        <strain evidence="8 9">KCTC 32221</strain>
    </source>
</reference>
<dbReference type="AlphaFoldDB" id="A0A0S2KFM7"/>
<dbReference type="InterPro" id="IPR036388">
    <property type="entry name" value="WH-like_DNA-bd_sf"/>
</dbReference>
<evidence type="ECO:0000256" key="3">
    <source>
        <dbReference type="ARBA" id="ARBA00022833"/>
    </source>
</evidence>
<dbReference type="InterPro" id="IPR036390">
    <property type="entry name" value="WH_DNA-bd_sf"/>
</dbReference>
<dbReference type="Gene3D" id="1.10.10.10">
    <property type="entry name" value="Winged helix-like DNA-binding domain superfamily/Winged helix DNA-binding domain"/>
    <property type="match status" value="1"/>
</dbReference>
<feature type="binding site" evidence="7">
    <location>
        <position position="152"/>
    </location>
    <ligand>
        <name>Zn(2+)</name>
        <dbReference type="ChEBI" id="CHEBI:29105"/>
    </ligand>
</feature>
<dbReference type="KEGG" id="pspi:PS2015_2502"/>
<accession>A0A0S2KFM7</accession>
<dbReference type="Gene3D" id="3.30.1490.190">
    <property type="match status" value="1"/>
</dbReference>
<dbReference type="GO" id="GO:0008270">
    <property type="term" value="F:zinc ion binding"/>
    <property type="evidence" value="ECO:0007669"/>
    <property type="project" value="TreeGrafter"/>
</dbReference>
<feature type="binding site" evidence="7">
    <location>
        <position position="111"/>
    </location>
    <ligand>
        <name>Zn(2+)</name>
        <dbReference type="ChEBI" id="CHEBI:29105"/>
    </ligand>
</feature>
<dbReference type="InterPro" id="IPR043135">
    <property type="entry name" value="Fur_C"/>
</dbReference>
<evidence type="ECO:0000313" key="8">
    <source>
        <dbReference type="EMBL" id="ALO47136.1"/>
    </source>
</evidence>
<evidence type="ECO:0000256" key="1">
    <source>
        <dbReference type="ARBA" id="ARBA00007957"/>
    </source>
</evidence>
<protein>
    <submittedName>
        <fullName evidence="8">Fur family transcriptional regulator</fullName>
    </submittedName>
</protein>
<evidence type="ECO:0000256" key="4">
    <source>
        <dbReference type="ARBA" id="ARBA00023015"/>
    </source>
</evidence>
<comment type="similarity">
    <text evidence="1">Belongs to the Fur family.</text>
</comment>
<keyword evidence="4" id="KW-0805">Transcription regulation</keyword>
<dbReference type="PANTHER" id="PTHR33202:SF6">
    <property type="entry name" value="ZINC UPTAKE REGULATION PROTEIN"/>
    <property type="match status" value="1"/>
</dbReference>
<dbReference type="GO" id="GO:0005829">
    <property type="term" value="C:cytosol"/>
    <property type="evidence" value="ECO:0007669"/>
    <property type="project" value="TreeGrafter"/>
</dbReference>
<dbReference type="EMBL" id="CP013189">
    <property type="protein sequence ID" value="ALO47136.1"/>
    <property type="molecule type" value="Genomic_DNA"/>
</dbReference>
<feature type="binding site" evidence="7">
    <location>
        <position position="149"/>
    </location>
    <ligand>
        <name>Zn(2+)</name>
        <dbReference type="ChEBI" id="CHEBI:29105"/>
    </ligand>
</feature>
<gene>
    <name evidence="8" type="ORF">PS2015_2502</name>
</gene>
<name>A0A0S2KFM7_9GAMM</name>
<keyword evidence="6" id="KW-0804">Transcription</keyword>
<dbReference type="GO" id="GO:0003700">
    <property type="term" value="F:DNA-binding transcription factor activity"/>
    <property type="evidence" value="ECO:0007669"/>
    <property type="project" value="InterPro"/>
</dbReference>
<dbReference type="InterPro" id="IPR002481">
    <property type="entry name" value="FUR"/>
</dbReference>
<keyword evidence="7" id="KW-0479">Metal-binding</keyword>
<dbReference type="RefSeq" id="WP_058022555.1">
    <property type="nucleotide sequence ID" value="NZ_CP013189.1"/>
</dbReference>
<evidence type="ECO:0000256" key="5">
    <source>
        <dbReference type="ARBA" id="ARBA00023125"/>
    </source>
</evidence>
<keyword evidence="9" id="KW-1185">Reference proteome</keyword>
<dbReference type="STRING" id="1249552.PS2015_2502"/>
<dbReference type="Pfam" id="PF01475">
    <property type="entry name" value="FUR"/>
    <property type="match status" value="1"/>
</dbReference>
<comment type="cofactor">
    <cofactor evidence="7">
        <name>Zn(2+)</name>
        <dbReference type="ChEBI" id="CHEBI:29105"/>
    </cofactor>
    <text evidence="7">Binds 1 zinc ion per subunit.</text>
</comment>
<keyword evidence="3 7" id="KW-0862">Zinc</keyword>
<feature type="binding site" evidence="7">
    <location>
        <position position="108"/>
    </location>
    <ligand>
        <name>Zn(2+)</name>
        <dbReference type="ChEBI" id="CHEBI:29105"/>
    </ligand>
</feature>
<dbReference type="GO" id="GO:0000976">
    <property type="term" value="F:transcription cis-regulatory region binding"/>
    <property type="evidence" value="ECO:0007669"/>
    <property type="project" value="TreeGrafter"/>
</dbReference>
<keyword evidence="2" id="KW-0678">Repressor</keyword>
<evidence type="ECO:0000256" key="7">
    <source>
        <dbReference type="PIRSR" id="PIRSR602481-1"/>
    </source>
</evidence>
<evidence type="ECO:0000256" key="2">
    <source>
        <dbReference type="ARBA" id="ARBA00022491"/>
    </source>
</evidence>